<dbReference type="Proteomes" id="UP000246018">
    <property type="component" value="Unassembled WGS sequence"/>
</dbReference>
<feature type="domain" description="Clp R" evidence="3">
    <location>
        <begin position="11"/>
        <end position="153"/>
    </location>
</feature>
<protein>
    <recommendedName>
        <fullName evidence="3">Clp R domain-containing protein</fullName>
    </recommendedName>
</protein>
<dbReference type="EMBL" id="QDGZ01000010">
    <property type="protein sequence ID" value="PVG81038.1"/>
    <property type="molecule type" value="Genomic_DNA"/>
</dbReference>
<dbReference type="PANTHER" id="PTHR47016:SF5">
    <property type="entry name" value="CLP DOMAIN SUPERFAMILY PROTEIN"/>
    <property type="match status" value="1"/>
</dbReference>
<gene>
    <name evidence="4" type="ORF">DDE18_19635</name>
</gene>
<sequence>MRLSRLPPPVPESAMTPAARAVLGFAKAEAQRLNHHYLGTEHLLLGIMRDGASDVARILASHADLGSVRTKVSEIVGVGSDASAGELPLTPRVSKVLHLARREAEMYGEMRIAPAHLLLGILREGEGIATHVLLELHIDMGTVRAETSRSLGPPRVRPADKPPEG</sequence>
<dbReference type="OrthoDB" id="3290891at2"/>
<dbReference type="Pfam" id="PF02861">
    <property type="entry name" value="Clp_N"/>
    <property type="match status" value="1"/>
</dbReference>
<dbReference type="InterPro" id="IPR044217">
    <property type="entry name" value="CLPT1/2"/>
</dbReference>
<evidence type="ECO:0000256" key="2">
    <source>
        <dbReference type="SAM" id="MobiDB-lite"/>
    </source>
</evidence>
<dbReference type="PANTHER" id="PTHR47016">
    <property type="entry name" value="ATP-DEPENDENT CLP PROTEASE ATP-BINDING SUBUNIT CLPT1, CHLOROPLASTIC"/>
    <property type="match status" value="1"/>
</dbReference>
<dbReference type="SUPFAM" id="SSF81923">
    <property type="entry name" value="Double Clp-N motif"/>
    <property type="match status" value="1"/>
</dbReference>
<feature type="region of interest" description="Disordered" evidence="2">
    <location>
        <begin position="145"/>
        <end position="165"/>
    </location>
</feature>
<evidence type="ECO:0000313" key="4">
    <source>
        <dbReference type="EMBL" id="PVG81038.1"/>
    </source>
</evidence>
<evidence type="ECO:0000256" key="1">
    <source>
        <dbReference type="PROSITE-ProRule" id="PRU01251"/>
    </source>
</evidence>
<evidence type="ECO:0000313" key="5">
    <source>
        <dbReference type="Proteomes" id="UP000246018"/>
    </source>
</evidence>
<comment type="caution">
    <text evidence="4">The sequence shown here is derived from an EMBL/GenBank/DDBJ whole genome shotgun (WGS) entry which is preliminary data.</text>
</comment>
<evidence type="ECO:0000259" key="3">
    <source>
        <dbReference type="PROSITE" id="PS51903"/>
    </source>
</evidence>
<dbReference type="PROSITE" id="PS51903">
    <property type="entry name" value="CLP_R"/>
    <property type="match status" value="1"/>
</dbReference>
<reference evidence="4 5" key="1">
    <citation type="submission" date="2018-04" db="EMBL/GenBank/DDBJ databases">
        <title>Genome of Nocardioides gansuensis WSJ-1.</title>
        <authorList>
            <person name="Wu S."/>
            <person name="Wang G."/>
        </authorList>
    </citation>
    <scope>NUCLEOTIDE SEQUENCE [LARGE SCALE GENOMIC DNA]</scope>
    <source>
        <strain evidence="4 5">WSJ-1</strain>
    </source>
</reference>
<keyword evidence="1" id="KW-0677">Repeat</keyword>
<dbReference type="Gene3D" id="1.10.1780.10">
    <property type="entry name" value="Clp, N-terminal domain"/>
    <property type="match status" value="1"/>
</dbReference>
<name>A0A2T8F5Q4_9ACTN</name>
<dbReference type="InterPro" id="IPR036628">
    <property type="entry name" value="Clp_N_dom_sf"/>
</dbReference>
<keyword evidence="5" id="KW-1185">Reference proteome</keyword>
<proteinExistence type="predicted"/>
<dbReference type="InterPro" id="IPR004176">
    <property type="entry name" value="Clp_R_N"/>
</dbReference>
<dbReference type="AlphaFoldDB" id="A0A2T8F5Q4"/>
<accession>A0A2T8F5Q4</accession>
<organism evidence="4 5">
    <name type="scientific">Nocardioides gansuensis</name>
    <dbReference type="NCBI Taxonomy" id="2138300"/>
    <lineage>
        <taxon>Bacteria</taxon>
        <taxon>Bacillati</taxon>
        <taxon>Actinomycetota</taxon>
        <taxon>Actinomycetes</taxon>
        <taxon>Propionibacteriales</taxon>
        <taxon>Nocardioidaceae</taxon>
        <taxon>Nocardioides</taxon>
    </lineage>
</organism>